<proteinExistence type="predicted"/>
<evidence type="ECO:0000256" key="2">
    <source>
        <dbReference type="SAM" id="Phobius"/>
    </source>
</evidence>
<dbReference type="InterPro" id="IPR023213">
    <property type="entry name" value="CAT-like_dom_sf"/>
</dbReference>
<feature type="transmembrane region" description="Helical" evidence="2">
    <location>
        <begin position="932"/>
        <end position="960"/>
    </location>
</feature>
<keyword evidence="2" id="KW-1133">Transmembrane helix</keyword>
<dbReference type="Gene3D" id="3.30.559.10">
    <property type="entry name" value="Chloramphenicol acetyltransferase-like domain"/>
    <property type="match status" value="1"/>
</dbReference>
<dbReference type="Proteomes" id="UP000521872">
    <property type="component" value="Unassembled WGS sequence"/>
</dbReference>
<feature type="transmembrane region" description="Helical" evidence="2">
    <location>
        <begin position="972"/>
        <end position="996"/>
    </location>
</feature>
<protein>
    <submittedName>
        <fullName evidence="3">Uncharacterized protein</fullName>
    </submittedName>
</protein>
<keyword evidence="4" id="KW-1185">Reference proteome</keyword>
<keyword evidence="2" id="KW-0812">Transmembrane</keyword>
<feature type="region of interest" description="Disordered" evidence="1">
    <location>
        <begin position="781"/>
        <end position="826"/>
    </location>
</feature>
<dbReference type="AlphaFoldDB" id="A0A8H4QK39"/>
<dbReference type="SUPFAM" id="SSF52777">
    <property type="entry name" value="CoA-dependent acyltransferases"/>
    <property type="match status" value="2"/>
</dbReference>
<feature type="compositionally biased region" description="Low complexity" evidence="1">
    <location>
        <begin position="781"/>
        <end position="801"/>
    </location>
</feature>
<name>A0A8H4QK39_9AGAR</name>
<dbReference type="EMBL" id="JAACJL010000049">
    <property type="protein sequence ID" value="KAF4612529.1"/>
    <property type="molecule type" value="Genomic_DNA"/>
</dbReference>
<feature type="region of interest" description="Disordered" evidence="1">
    <location>
        <begin position="718"/>
        <end position="751"/>
    </location>
</feature>
<evidence type="ECO:0000313" key="4">
    <source>
        <dbReference type="Proteomes" id="UP000521872"/>
    </source>
</evidence>
<dbReference type="PANTHER" id="PTHR35043">
    <property type="entry name" value="TRANSCRIPTION FACTOR DOMAIN-CONTAINING PROTEIN"/>
    <property type="match status" value="1"/>
</dbReference>
<organism evidence="3 4">
    <name type="scientific">Agrocybe pediades</name>
    <dbReference type="NCBI Taxonomy" id="84607"/>
    <lineage>
        <taxon>Eukaryota</taxon>
        <taxon>Fungi</taxon>
        <taxon>Dikarya</taxon>
        <taxon>Basidiomycota</taxon>
        <taxon>Agaricomycotina</taxon>
        <taxon>Agaricomycetes</taxon>
        <taxon>Agaricomycetidae</taxon>
        <taxon>Agaricales</taxon>
        <taxon>Agaricineae</taxon>
        <taxon>Strophariaceae</taxon>
        <taxon>Agrocybe</taxon>
    </lineage>
</organism>
<sequence length="1022" mass="114291">MAAQLTPSKRSDQWNWNASAGGYERSFGASEEAFYPASQSGLGDMFLHIAFTAPMTSMDPERVARAWAIIRKRHPLLLCKVAREGLQKMPYFLFVPPKDVDQAVQEARNSLILNSKSKNELIFEYMNGPRSLSDNFISSLTIATSGNHVSTLQAQYDLLMCAPHFLGDGTSLHIATHDLLTLLARPLSNAELEKELAEEVDWLSVLPPEFESRLDVPFSRFSQAAVKVDFARMLQREIGGHTLPRNQRGPQKTVMYEVSFSESETEIILKKCKSKGVTVNHALVAVCNLVWARNFIQGKQKELPLMMYTAINLRPFLSSHPTNTYWFVALTYFNIVLPSFLPSTQEVLWHRAREVKKQLRKMVDSPFLKSRALNMANIRIARSRGEKVEVPTLSAIVDDSSSAAAAAAPSAALLGLSLIGNLDAIYTRPSYPSFTLHSVTTASRQKASGLLLLEHTFGKKLWLNLCWDENGFEEGVIEKFWKGLEDGVQMVIFWALRQWLDSHWTQAHGFFAQMGGFTMKAANGRVAVLFPYHLEQLYRDGYIEFPEVSEDEITGRSKGDAFSKILVLGQTSWFIAQCVARRVIGLSTTQLEVATLSFCALNGVMYFLWWNKPLDPTVPVSVHVKRDVPPWMLELDAFKEMPETELVSEYTQWTTISSDSSPSSSSYGHEIPRREEWVLRDMYPLPPPSRPSSSVESFKFNDNYLQGTRLSPIAEMDYIEPDTPSTSPESLHARSVMGSSTPSSSSVSEPRPFRIAEVSDLKPDTPAMSVDSLHARSFMSSTTSSSSSSSVSAQSISSDSTCSPKIVRSNVDSPTSGRYSNPPSSPNPPYHPKFICYPKVIYVSHSDRNFLKNAALFLYRRLKEMSDPCSYVTAEEIQMSRMPAFYAYPRKTTSLIQDHLLCHIVVLLISSGFGAIHLAAWSSNFPTFKEAWLWRVATITIIAAPVMYAVPAILAAFLYQARAWTVIKNIQLIPLLAASRLIVPAVYITARLVLLIESVVSLRALPVSALHAIPWTTYVPHI</sequence>
<evidence type="ECO:0000256" key="1">
    <source>
        <dbReference type="SAM" id="MobiDB-lite"/>
    </source>
</evidence>
<dbReference type="PANTHER" id="PTHR35043:SF7">
    <property type="entry name" value="TRANSCRIPTION FACTOR DOMAIN-CONTAINING PROTEIN"/>
    <property type="match status" value="1"/>
</dbReference>
<keyword evidence="2" id="KW-0472">Membrane</keyword>
<feature type="transmembrane region" description="Helical" evidence="2">
    <location>
        <begin position="900"/>
        <end position="920"/>
    </location>
</feature>
<dbReference type="Gene3D" id="3.30.559.30">
    <property type="entry name" value="Nonribosomal peptide synthetase, condensation domain"/>
    <property type="match status" value="1"/>
</dbReference>
<evidence type="ECO:0000313" key="3">
    <source>
        <dbReference type="EMBL" id="KAF4612529.1"/>
    </source>
</evidence>
<gene>
    <name evidence="3" type="ORF">D9613_012753</name>
</gene>
<feature type="compositionally biased region" description="Polar residues" evidence="1">
    <location>
        <begin position="810"/>
        <end position="819"/>
    </location>
</feature>
<comment type="caution">
    <text evidence="3">The sequence shown here is derived from an EMBL/GenBank/DDBJ whole genome shotgun (WGS) entry which is preliminary data.</text>
</comment>
<feature type="compositionally biased region" description="Low complexity" evidence="1">
    <location>
        <begin position="735"/>
        <end position="748"/>
    </location>
</feature>
<accession>A0A8H4QK39</accession>
<reference evidence="3 4" key="1">
    <citation type="submission" date="2019-12" db="EMBL/GenBank/DDBJ databases">
        <authorList>
            <person name="Floudas D."/>
            <person name="Bentzer J."/>
            <person name="Ahren D."/>
            <person name="Johansson T."/>
            <person name="Persson P."/>
            <person name="Tunlid A."/>
        </authorList>
    </citation>
    <scope>NUCLEOTIDE SEQUENCE [LARGE SCALE GENOMIC DNA]</scope>
    <source>
        <strain evidence="3 4">CBS 102.39</strain>
    </source>
</reference>